<protein>
    <recommendedName>
        <fullName evidence="1">YjiS-like domain-containing protein</fullName>
    </recommendedName>
</protein>
<evidence type="ECO:0000313" key="3">
    <source>
        <dbReference type="Proteomes" id="UP000188879"/>
    </source>
</evidence>
<evidence type="ECO:0000313" key="2">
    <source>
        <dbReference type="EMBL" id="ONG49314.1"/>
    </source>
</evidence>
<dbReference type="EMBL" id="MLCO01000229">
    <property type="protein sequence ID" value="ONG49314.1"/>
    <property type="molecule type" value="Genomic_DNA"/>
</dbReference>
<organism evidence="2 3">
    <name type="scientific">Teichococcus deserti</name>
    <dbReference type="NCBI Taxonomy" id="1817963"/>
    <lineage>
        <taxon>Bacteria</taxon>
        <taxon>Pseudomonadati</taxon>
        <taxon>Pseudomonadota</taxon>
        <taxon>Alphaproteobacteria</taxon>
        <taxon>Acetobacterales</taxon>
        <taxon>Roseomonadaceae</taxon>
        <taxon>Roseomonas</taxon>
    </lineage>
</organism>
<evidence type="ECO:0000259" key="1">
    <source>
        <dbReference type="Pfam" id="PF06568"/>
    </source>
</evidence>
<accession>A0A1V2GYQ4</accession>
<name>A0A1V2GYQ4_9PROT</name>
<dbReference type="Pfam" id="PF06568">
    <property type="entry name" value="YjiS-like"/>
    <property type="match status" value="1"/>
</dbReference>
<feature type="domain" description="YjiS-like" evidence="1">
    <location>
        <begin position="35"/>
        <end position="61"/>
    </location>
</feature>
<comment type="caution">
    <text evidence="2">The sequence shown here is derived from an EMBL/GenBank/DDBJ whole genome shotgun (WGS) entry which is preliminary data.</text>
</comment>
<reference evidence="2 3" key="1">
    <citation type="submission" date="2016-10" db="EMBL/GenBank/DDBJ databases">
        <title>Draft Genome sequence of Roseomonas sp. strain M3.</title>
        <authorList>
            <person name="Subhash Y."/>
            <person name="Lee S."/>
        </authorList>
    </citation>
    <scope>NUCLEOTIDE SEQUENCE [LARGE SCALE GENOMIC DNA]</scope>
    <source>
        <strain evidence="2 3">M3</strain>
    </source>
</reference>
<sequence>MSAQLGSACSAPAVSRPAAQVARPAGWIAFMRRCLQTLRTRQHLAELDGHLLRDIGLSRPQASAELRRAPWDLARRP</sequence>
<dbReference type="InterPro" id="IPR009506">
    <property type="entry name" value="YjiS-like"/>
</dbReference>
<dbReference type="Proteomes" id="UP000188879">
    <property type="component" value="Unassembled WGS sequence"/>
</dbReference>
<gene>
    <name evidence="2" type="ORF">BKE38_21015</name>
</gene>
<keyword evidence="3" id="KW-1185">Reference proteome</keyword>
<dbReference type="AlphaFoldDB" id="A0A1V2GYQ4"/>
<proteinExistence type="predicted"/>